<feature type="coiled-coil region" evidence="6">
    <location>
        <begin position="177"/>
        <end position="211"/>
    </location>
</feature>
<evidence type="ECO:0000256" key="2">
    <source>
        <dbReference type="ARBA" id="ARBA00022771"/>
    </source>
</evidence>
<evidence type="ECO:0000256" key="6">
    <source>
        <dbReference type="SAM" id="Coils"/>
    </source>
</evidence>
<evidence type="ECO:0000313" key="9">
    <source>
        <dbReference type="RefSeq" id="XP_065667768.1"/>
    </source>
</evidence>
<evidence type="ECO:0000313" key="8">
    <source>
        <dbReference type="Proteomes" id="UP001652625"/>
    </source>
</evidence>
<dbReference type="GeneID" id="136088050"/>
<evidence type="ECO:0000256" key="1">
    <source>
        <dbReference type="ARBA" id="ARBA00022723"/>
    </source>
</evidence>
<dbReference type="Pfam" id="PF05485">
    <property type="entry name" value="THAP"/>
    <property type="match status" value="1"/>
</dbReference>
<accession>A0ABM4D0J9</accession>
<dbReference type="InterPro" id="IPR026521">
    <property type="entry name" value="THAP2"/>
</dbReference>
<sequence>MPSCSAYGCTAKDRAKGITFHRYINIQYYMSIIQQIPQRMMYAFTYIELRQKWITALRRDDYNDPHKSAVFCSRHFPESDMDKTSLSCVRVRHGAIPSIFEAFPSYLKKTKPVRKAPKIRISAKSIITTTSAINYDFSNTCASLLPMTGKLQAAPNSDESPRKVNLNRKLCKAERSLAFLRKKMKLLQQRKRKLAKRNASLKNVISDLEQNNVLEGESLYILQKSAGGIGDLL</sequence>
<feature type="domain" description="THAP-type" evidence="7">
    <location>
        <begin position="1"/>
        <end position="100"/>
    </location>
</feature>
<keyword evidence="4 5" id="KW-0238">DNA-binding</keyword>
<protein>
    <submittedName>
        <fullName evidence="9">Uncharacterized protein LOC136088050</fullName>
    </submittedName>
</protein>
<evidence type="ECO:0000256" key="3">
    <source>
        <dbReference type="ARBA" id="ARBA00022833"/>
    </source>
</evidence>
<gene>
    <name evidence="9" type="primary">LOC136088050</name>
</gene>
<dbReference type="PROSITE" id="PS50950">
    <property type="entry name" value="ZF_THAP"/>
    <property type="match status" value="1"/>
</dbReference>
<keyword evidence="8" id="KW-1185">Reference proteome</keyword>
<name>A0ABM4D0J9_HYDVU</name>
<dbReference type="Proteomes" id="UP001652625">
    <property type="component" value="Chromosome 12"/>
</dbReference>
<organism evidence="8 9">
    <name type="scientific">Hydra vulgaris</name>
    <name type="common">Hydra</name>
    <name type="synonym">Hydra attenuata</name>
    <dbReference type="NCBI Taxonomy" id="6087"/>
    <lineage>
        <taxon>Eukaryota</taxon>
        <taxon>Metazoa</taxon>
        <taxon>Cnidaria</taxon>
        <taxon>Hydrozoa</taxon>
        <taxon>Hydroidolina</taxon>
        <taxon>Anthoathecata</taxon>
        <taxon>Aplanulata</taxon>
        <taxon>Hydridae</taxon>
        <taxon>Hydra</taxon>
    </lineage>
</organism>
<keyword evidence="6" id="KW-0175">Coiled coil</keyword>
<keyword evidence="1" id="KW-0479">Metal-binding</keyword>
<evidence type="ECO:0000256" key="5">
    <source>
        <dbReference type="PROSITE-ProRule" id="PRU00309"/>
    </source>
</evidence>
<proteinExistence type="predicted"/>
<evidence type="ECO:0000256" key="4">
    <source>
        <dbReference type="ARBA" id="ARBA00023125"/>
    </source>
</evidence>
<dbReference type="InterPro" id="IPR006612">
    <property type="entry name" value="THAP_Znf"/>
</dbReference>
<evidence type="ECO:0000259" key="7">
    <source>
        <dbReference type="PROSITE" id="PS50950"/>
    </source>
</evidence>
<dbReference type="PANTHER" id="PTHR47696">
    <property type="entry name" value="THAP DOMAIN-CONTAINING PROTEIN 2"/>
    <property type="match status" value="1"/>
</dbReference>
<dbReference type="SUPFAM" id="SSF57716">
    <property type="entry name" value="Glucocorticoid receptor-like (DNA-binding domain)"/>
    <property type="match status" value="1"/>
</dbReference>
<reference evidence="9" key="1">
    <citation type="submission" date="2025-08" db="UniProtKB">
        <authorList>
            <consortium name="RefSeq"/>
        </authorList>
    </citation>
    <scope>IDENTIFICATION</scope>
</reference>
<dbReference type="RefSeq" id="XP_065667768.1">
    <property type="nucleotide sequence ID" value="XM_065811696.1"/>
</dbReference>
<dbReference type="SMART" id="SM00980">
    <property type="entry name" value="THAP"/>
    <property type="match status" value="1"/>
</dbReference>
<dbReference type="PANTHER" id="PTHR47696:SF1">
    <property type="entry name" value="THAP DOMAIN-CONTAINING PROTEIN 2"/>
    <property type="match status" value="1"/>
</dbReference>
<keyword evidence="2 5" id="KW-0863">Zinc-finger</keyword>
<keyword evidence="3" id="KW-0862">Zinc</keyword>